<dbReference type="PANTHER" id="PTHR34068">
    <property type="entry name" value="UPF0145 PROTEIN YBJQ"/>
    <property type="match status" value="1"/>
</dbReference>
<keyword evidence="3" id="KW-1185">Reference proteome</keyword>
<dbReference type="Gene3D" id="3.30.110.70">
    <property type="entry name" value="Hypothetical protein apc22750. Chain B"/>
    <property type="match status" value="1"/>
</dbReference>
<dbReference type="Pfam" id="PF01906">
    <property type="entry name" value="YbjQ_1"/>
    <property type="match status" value="1"/>
</dbReference>
<reference evidence="2" key="1">
    <citation type="submission" date="2021-01" db="EMBL/GenBank/DDBJ databases">
        <title>Whole genome shotgun sequence of Planosporangium mesophilum NBRC 109066.</title>
        <authorList>
            <person name="Komaki H."/>
            <person name="Tamura T."/>
        </authorList>
    </citation>
    <scope>NUCLEOTIDE SEQUENCE</scope>
    <source>
        <strain evidence="2">NBRC 109066</strain>
    </source>
</reference>
<dbReference type="EMBL" id="BOON01000008">
    <property type="protein sequence ID" value="GII21568.1"/>
    <property type="molecule type" value="Genomic_DNA"/>
</dbReference>
<comment type="similarity">
    <text evidence="1">Belongs to the UPF0145 family.</text>
</comment>
<accession>A0A8J3T7A7</accession>
<dbReference type="InterPro" id="IPR002765">
    <property type="entry name" value="UPF0145_YbjQ-like"/>
</dbReference>
<evidence type="ECO:0000256" key="1">
    <source>
        <dbReference type="ARBA" id="ARBA00010751"/>
    </source>
</evidence>
<dbReference type="AlphaFoldDB" id="A0A8J3T7A7"/>
<dbReference type="SUPFAM" id="SSF117782">
    <property type="entry name" value="YbjQ-like"/>
    <property type="match status" value="1"/>
</dbReference>
<sequence>MLVVTTEWVPGYEIRDVLGEVHGITARSRNVYNEGIKLLSGGSNPRMGIALSRWRDEAVAQMSQRAYLRGANAIVCMRFDHRDLSTHWTEICAYGTAVFVVPTPVRRAVDGSAGGLTARGWAPAPTPTPIPTD</sequence>
<dbReference type="PANTHER" id="PTHR34068:SF2">
    <property type="entry name" value="UPF0145 PROTEIN SCO3412"/>
    <property type="match status" value="1"/>
</dbReference>
<evidence type="ECO:0000313" key="3">
    <source>
        <dbReference type="Proteomes" id="UP000599074"/>
    </source>
</evidence>
<gene>
    <name evidence="2" type="ORF">Pme01_11650</name>
</gene>
<name>A0A8J3T7A7_9ACTN</name>
<evidence type="ECO:0000313" key="2">
    <source>
        <dbReference type="EMBL" id="GII21568.1"/>
    </source>
</evidence>
<dbReference type="Proteomes" id="UP000599074">
    <property type="component" value="Unassembled WGS sequence"/>
</dbReference>
<dbReference type="InterPro" id="IPR035439">
    <property type="entry name" value="UPF0145_dom_sf"/>
</dbReference>
<protein>
    <submittedName>
        <fullName evidence="2">UPF0145 protein</fullName>
    </submittedName>
</protein>
<organism evidence="2 3">
    <name type="scientific">Planosporangium mesophilum</name>
    <dbReference type="NCBI Taxonomy" id="689768"/>
    <lineage>
        <taxon>Bacteria</taxon>
        <taxon>Bacillati</taxon>
        <taxon>Actinomycetota</taxon>
        <taxon>Actinomycetes</taxon>
        <taxon>Micromonosporales</taxon>
        <taxon>Micromonosporaceae</taxon>
        <taxon>Planosporangium</taxon>
    </lineage>
</organism>
<dbReference type="RefSeq" id="WP_168114664.1">
    <property type="nucleotide sequence ID" value="NZ_BOON01000008.1"/>
</dbReference>
<comment type="caution">
    <text evidence="2">The sequence shown here is derived from an EMBL/GenBank/DDBJ whole genome shotgun (WGS) entry which is preliminary data.</text>
</comment>
<proteinExistence type="inferred from homology"/>